<feature type="transmembrane region" description="Helical" evidence="9">
    <location>
        <begin position="985"/>
        <end position="1002"/>
    </location>
</feature>
<evidence type="ECO:0000256" key="2">
    <source>
        <dbReference type="ARBA" id="ARBA00009726"/>
    </source>
</evidence>
<name>A0A9P8AJM3_9ASCO</name>
<dbReference type="InterPro" id="IPR027417">
    <property type="entry name" value="P-loop_NTPase"/>
</dbReference>
<proteinExistence type="inferred from homology"/>
<keyword evidence="13" id="KW-1185">Reference proteome</keyword>
<dbReference type="EMBL" id="JAHMUF010000005">
    <property type="protein sequence ID" value="KAG7195029.1"/>
    <property type="molecule type" value="Genomic_DNA"/>
</dbReference>
<keyword evidence="3" id="KW-0813">Transport</keyword>
<evidence type="ECO:0000256" key="5">
    <source>
        <dbReference type="ARBA" id="ARBA00022741"/>
    </source>
</evidence>
<evidence type="ECO:0000259" key="11">
    <source>
        <dbReference type="PROSITE" id="PS50929"/>
    </source>
</evidence>
<dbReference type="InterPro" id="IPR036640">
    <property type="entry name" value="ABC1_TM_sf"/>
</dbReference>
<feature type="domain" description="ABC transporter" evidence="10">
    <location>
        <begin position="574"/>
        <end position="802"/>
    </location>
</feature>
<evidence type="ECO:0000256" key="7">
    <source>
        <dbReference type="ARBA" id="ARBA00022989"/>
    </source>
</evidence>
<organism evidence="12 13">
    <name type="scientific">Scheffersomyces spartinae</name>
    <dbReference type="NCBI Taxonomy" id="45513"/>
    <lineage>
        <taxon>Eukaryota</taxon>
        <taxon>Fungi</taxon>
        <taxon>Dikarya</taxon>
        <taxon>Ascomycota</taxon>
        <taxon>Saccharomycotina</taxon>
        <taxon>Pichiomycetes</taxon>
        <taxon>Debaryomycetaceae</taxon>
        <taxon>Scheffersomyces</taxon>
    </lineage>
</organism>
<feature type="transmembrane region" description="Helical" evidence="9">
    <location>
        <begin position="1099"/>
        <end position="1120"/>
    </location>
</feature>
<keyword evidence="7 9" id="KW-1133">Transmembrane helix</keyword>
<dbReference type="OrthoDB" id="6500128at2759"/>
<comment type="subcellular location">
    <subcellularLocation>
        <location evidence="1">Membrane</location>
        <topology evidence="1">Multi-pass membrane protein</topology>
    </subcellularLocation>
</comment>
<dbReference type="InterPro" id="IPR003439">
    <property type="entry name" value="ABC_transporter-like_ATP-bd"/>
</dbReference>
<sequence>MTHAYAKFKSNHRIIHTNSIDSTPSNSDYSNNSTLSLESEIPMSKGNHTINDERNDHHLRLHNLSHKRLDSDLTVTNDDIERQGMPNSSKKAKRMFSWMFTSKIPPVTLPQDRKPYPWKSSNFLWRTFFWWFWPILYKGYLRTLEPDDLFKLTEDLKVENMHSKFEKNLSKRIEAKRAQYIKNKQPHPDMTKFEWSKMLIPLALFDTFRFQYTMSCIYLVLAYTTQSVSPLITRRLIDFVTYRYYGLEKTVNNGVAYSLTCVVLISLNGLLLNHFWQNSMTTGAQAKAVLTKSLLLKSMRMSNKARQKFPIGNITSLMATDLSKVDLAFGFAPVLFCFPIPVIIAVALLLTNLGVTSLVGIGLFVVSLVICSLLSKVLFAIRTRAVKYTDQRISLMREVLSHLKVIKFYAWEEAYRERITKIRDLEMKELFKLKVVRDIVSAYALTLPFTTSMITFVVLWATDSFKSPGKMFASLSLFGILAQSIMLLPLALSTSSDAMVGFERLRKVFQAHEYDSEDARLANTNNAWSRPLPPSVSISCRSCCFNYGSLEAGDDSMLSEAGSTLSSELKEKTASFDNFATASESGSLGSSARNFPGVIDLSVDIQKGSFVMITGIIGSGKTTLLNALGGLVKLSSGSLQVSSEPLLCSNSWIQNATFRDNITFGRPFDHDLYKKVLFACALEDDLALLPSGDLTEIGERGVTLSGGQKARLNLARAAYHGLEIMLFDDILSAVDVRVGKHIVRHLFGDLLRGHTIVLATHQISLVSNVDQIIFLNGDGTADVGNVQELKSRNQNFRNLIVFAEEIAGKVKKTTKETKFELYDSGSNLLKSSQALINGKIIQEEEKSVNAISASVYTKYITLGSGIIGKLMPYAFLFAVILATFTQIFTNTWLSYWVEKKFKGKSDKFYVSIYIALTFITVFLTAVEFVFLGYVNNVASRVINISAVNRILHVPSSFLDTTPMGRILNRFSKDTDALDNELGEQLRLFIFPMALIIGIIILCGTYLPYFLISVPFLAFAFVFISNFYQGSGREIKRLEAIQRSKVYNNFNETLTGMATIKAFKAESMFLKKNDEFLNRMNEAYLLTIANQRWLCVHLDFVAAAFAAIISLLCVTGLFNISPSSTGLLINYVIQIVGFLSLTVRAMTQAENEMNSVERLYNYAFNIEQEPPYKIPDHEPAKDWPYSGYIQFENVTLRYRPNLPVVLKNLNFSIYPGEKVGICGRTGAGKSSIMTALYRLANIETGTIRIDGLDITKLGLYDLRSRLSIIPQDPVLFQGTIRKNLDPFNDYDDEVLWSALRRAGLLDYLTIERYGHYKLDGKHITSEDLPKFHLDQVVDDEGVNFSLGERQLLALARALVSDTKILILDEATSLVDYVTDSKIQKTIAREFKHCTILCIAHRMKTILDYDRILVMDGGKLIEKGSPYNLYKQEGVFRLMCDKANVKVEDF</sequence>
<dbReference type="SMART" id="SM00382">
    <property type="entry name" value="AAA"/>
    <property type="match status" value="2"/>
</dbReference>
<dbReference type="FunFam" id="3.40.50.300:FF:000565">
    <property type="entry name" value="ABC bile acid transporter"/>
    <property type="match status" value="1"/>
</dbReference>
<dbReference type="CDD" id="cd18597">
    <property type="entry name" value="ABC_6TM_YOR1_D1_like"/>
    <property type="match status" value="1"/>
</dbReference>
<dbReference type="CDD" id="cd18606">
    <property type="entry name" value="ABC_6TM_YOR1_D2_like"/>
    <property type="match status" value="1"/>
</dbReference>
<dbReference type="RefSeq" id="XP_043050576.1">
    <property type="nucleotide sequence ID" value="XM_043194825.1"/>
</dbReference>
<dbReference type="GO" id="GO:0005524">
    <property type="term" value="F:ATP binding"/>
    <property type="evidence" value="ECO:0007669"/>
    <property type="project" value="UniProtKB-KW"/>
</dbReference>
<feature type="domain" description="ABC transmembrane type-1" evidence="11">
    <location>
        <begin position="215"/>
        <end position="497"/>
    </location>
</feature>
<dbReference type="GO" id="GO:0008559">
    <property type="term" value="F:ABC-type xenobiotic transporter activity"/>
    <property type="evidence" value="ECO:0007669"/>
    <property type="project" value="TreeGrafter"/>
</dbReference>
<evidence type="ECO:0000256" key="9">
    <source>
        <dbReference type="SAM" id="Phobius"/>
    </source>
</evidence>
<dbReference type="InterPro" id="IPR017871">
    <property type="entry name" value="ABC_transporter-like_CS"/>
</dbReference>
<accession>A0A9P8AJM3</accession>
<dbReference type="PROSITE" id="PS50929">
    <property type="entry name" value="ABC_TM1F"/>
    <property type="match status" value="2"/>
</dbReference>
<evidence type="ECO:0008006" key="14">
    <source>
        <dbReference type="Google" id="ProtNLM"/>
    </source>
</evidence>
<comment type="caution">
    <text evidence="12">The sequence shown here is derived from an EMBL/GenBank/DDBJ whole genome shotgun (WGS) entry which is preliminary data.</text>
</comment>
<feature type="domain" description="ABC transporter" evidence="10">
    <location>
        <begin position="1188"/>
        <end position="1440"/>
    </location>
</feature>
<dbReference type="SUPFAM" id="SSF52540">
    <property type="entry name" value="P-loop containing nucleoside triphosphate hydrolases"/>
    <property type="match status" value="2"/>
</dbReference>
<dbReference type="PROSITE" id="PS50893">
    <property type="entry name" value="ABC_TRANSPORTER_2"/>
    <property type="match status" value="2"/>
</dbReference>
<keyword evidence="8 9" id="KW-0472">Membrane</keyword>
<dbReference type="CDD" id="cd03250">
    <property type="entry name" value="ABCC_MRP_domain1"/>
    <property type="match status" value="1"/>
</dbReference>
<dbReference type="SUPFAM" id="SSF90123">
    <property type="entry name" value="ABC transporter transmembrane region"/>
    <property type="match status" value="2"/>
</dbReference>
<feature type="transmembrane region" description="Helical" evidence="9">
    <location>
        <begin position="870"/>
        <end position="888"/>
    </location>
</feature>
<feature type="transmembrane region" description="Helical" evidence="9">
    <location>
        <begin position="1008"/>
        <end position="1027"/>
    </location>
</feature>
<dbReference type="Gene3D" id="1.20.1560.10">
    <property type="entry name" value="ABC transporter type 1, transmembrane domain"/>
    <property type="match status" value="2"/>
</dbReference>
<dbReference type="Proteomes" id="UP000790833">
    <property type="component" value="Unassembled WGS sequence"/>
</dbReference>
<dbReference type="PROSITE" id="PS00211">
    <property type="entry name" value="ABC_TRANSPORTER_1"/>
    <property type="match status" value="2"/>
</dbReference>
<evidence type="ECO:0000256" key="3">
    <source>
        <dbReference type="ARBA" id="ARBA00022448"/>
    </source>
</evidence>
<gene>
    <name evidence="12" type="ORF">KQ657_004142</name>
</gene>
<keyword evidence="4 9" id="KW-0812">Transmembrane</keyword>
<dbReference type="PANTHER" id="PTHR24223:SF456">
    <property type="entry name" value="MULTIDRUG RESISTANCE-ASSOCIATED PROTEIN LETHAL(2)03659"/>
    <property type="match status" value="1"/>
</dbReference>
<feature type="transmembrane region" description="Helical" evidence="9">
    <location>
        <begin position="440"/>
        <end position="460"/>
    </location>
</feature>
<dbReference type="InterPro" id="IPR050173">
    <property type="entry name" value="ABC_transporter_C-like"/>
</dbReference>
<dbReference type="Pfam" id="PF00664">
    <property type="entry name" value="ABC_membrane"/>
    <property type="match status" value="2"/>
</dbReference>
<protein>
    <recommendedName>
        <fullName evidence="14">Oligomycin resistance ATP-dependent permease YOR1</fullName>
    </recommendedName>
</protein>
<dbReference type="Gene3D" id="3.40.50.300">
    <property type="entry name" value="P-loop containing nucleotide triphosphate hydrolases"/>
    <property type="match status" value="2"/>
</dbReference>
<reference evidence="12" key="1">
    <citation type="submission" date="2021-03" db="EMBL/GenBank/DDBJ databases">
        <authorList>
            <person name="Palmer J.M."/>
        </authorList>
    </citation>
    <scope>NUCLEOTIDE SEQUENCE</scope>
    <source>
        <strain evidence="12">ARV_011</strain>
    </source>
</reference>
<evidence type="ECO:0000313" key="13">
    <source>
        <dbReference type="Proteomes" id="UP000790833"/>
    </source>
</evidence>
<dbReference type="InterPro" id="IPR011527">
    <property type="entry name" value="ABC1_TM_dom"/>
</dbReference>
<dbReference type="Pfam" id="PF00005">
    <property type="entry name" value="ABC_tran"/>
    <property type="match status" value="2"/>
</dbReference>
<feature type="transmembrane region" description="Helical" evidence="9">
    <location>
        <begin position="356"/>
        <end position="379"/>
    </location>
</feature>
<keyword evidence="6" id="KW-0067">ATP-binding</keyword>
<dbReference type="GO" id="GO:0005886">
    <property type="term" value="C:plasma membrane"/>
    <property type="evidence" value="ECO:0007669"/>
    <property type="project" value="TreeGrafter"/>
</dbReference>
<dbReference type="GO" id="GO:0016887">
    <property type="term" value="F:ATP hydrolysis activity"/>
    <property type="evidence" value="ECO:0007669"/>
    <property type="project" value="InterPro"/>
</dbReference>
<evidence type="ECO:0000256" key="6">
    <source>
        <dbReference type="ARBA" id="ARBA00022840"/>
    </source>
</evidence>
<evidence type="ECO:0000259" key="10">
    <source>
        <dbReference type="PROSITE" id="PS50893"/>
    </source>
</evidence>
<comment type="similarity">
    <text evidence="2">Belongs to the ABC transporter superfamily. ABCC family. Conjugate transporter (TC 3.A.1.208) subfamily.</text>
</comment>
<feature type="transmembrane region" description="Helical" evidence="9">
    <location>
        <begin position="908"/>
        <end position="934"/>
    </location>
</feature>
<dbReference type="CDD" id="cd03244">
    <property type="entry name" value="ABCC_MRP_domain2"/>
    <property type="match status" value="1"/>
</dbReference>
<feature type="domain" description="ABC transmembrane type-1" evidence="11">
    <location>
        <begin position="876"/>
        <end position="1150"/>
    </location>
</feature>
<evidence type="ECO:0000256" key="8">
    <source>
        <dbReference type="ARBA" id="ARBA00023136"/>
    </source>
</evidence>
<evidence type="ECO:0000256" key="4">
    <source>
        <dbReference type="ARBA" id="ARBA00022692"/>
    </source>
</evidence>
<dbReference type="InterPro" id="IPR003593">
    <property type="entry name" value="AAA+_ATPase"/>
</dbReference>
<feature type="transmembrane region" description="Helical" evidence="9">
    <location>
        <begin position="327"/>
        <end position="350"/>
    </location>
</feature>
<feature type="transmembrane region" description="Helical" evidence="9">
    <location>
        <begin position="254"/>
        <end position="272"/>
    </location>
</feature>
<dbReference type="FunFam" id="1.20.1560.10:FF:000010">
    <property type="entry name" value="Multidrug resistance-associated ABC transporter"/>
    <property type="match status" value="1"/>
</dbReference>
<dbReference type="GeneID" id="66117516"/>
<keyword evidence="5" id="KW-0547">Nucleotide-binding</keyword>
<dbReference type="PANTHER" id="PTHR24223">
    <property type="entry name" value="ATP-BINDING CASSETTE SUB-FAMILY C"/>
    <property type="match status" value="1"/>
</dbReference>
<evidence type="ECO:0000313" key="12">
    <source>
        <dbReference type="EMBL" id="KAG7195029.1"/>
    </source>
</evidence>
<feature type="transmembrane region" description="Helical" evidence="9">
    <location>
        <begin position="472"/>
        <end position="492"/>
    </location>
</feature>
<evidence type="ECO:0000256" key="1">
    <source>
        <dbReference type="ARBA" id="ARBA00004141"/>
    </source>
</evidence>